<dbReference type="Proteomes" id="UP000184533">
    <property type="component" value="Unassembled WGS sequence"/>
</dbReference>
<dbReference type="RefSeq" id="WP_046134808.1">
    <property type="nucleotide sequence ID" value="NZ_FQVC01000007.1"/>
</dbReference>
<evidence type="ECO:0000313" key="8">
    <source>
        <dbReference type="Proteomes" id="UP000033608"/>
    </source>
</evidence>
<evidence type="ECO:0000256" key="1">
    <source>
        <dbReference type="ARBA" id="ARBA00010062"/>
    </source>
</evidence>
<dbReference type="PROSITE" id="PS51318">
    <property type="entry name" value="TAT"/>
    <property type="match status" value="1"/>
</dbReference>
<keyword evidence="3" id="KW-0813">Transport</keyword>
<dbReference type="GO" id="GO:0006865">
    <property type="term" value="P:amino acid transport"/>
    <property type="evidence" value="ECO:0007669"/>
    <property type="project" value="UniProtKB-KW"/>
</dbReference>
<dbReference type="PANTHER" id="PTHR30483:SF37">
    <property type="entry name" value="ABC TRANSPORTER SUBSTRATE-BINDING PROTEIN"/>
    <property type="match status" value="1"/>
</dbReference>
<dbReference type="EMBL" id="FQVC01000007">
    <property type="protein sequence ID" value="SHF40526.1"/>
    <property type="molecule type" value="Genomic_DNA"/>
</dbReference>
<evidence type="ECO:0000313" key="7">
    <source>
        <dbReference type="EMBL" id="SHF40526.1"/>
    </source>
</evidence>
<dbReference type="SUPFAM" id="SSF53822">
    <property type="entry name" value="Periplasmic binding protein-like I"/>
    <property type="match status" value="1"/>
</dbReference>
<evidence type="ECO:0000256" key="4">
    <source>
        <dbReference type="SAM" id="SignalP"/>
    </source>
</evidence>
<proteinExistence type="inferred from homology"/>
<name>A0A0F5LS02_9HYPH</name>
<reference evidence="7 9" key="2">
    <citation type="submission" date="2016-11" db="EMBL/GenBank/DDBJ databases">
        <authorList>
            <person name="Jaros S."/>
            <person name="Januszkiewicz K."/>
            <person name="Wedrychowicz H."/>
        </authorList>
    </citation>
    <scope>NUCLEOTIDE SEQUENCE [LARGE SCALE GENOMIC DNA]</scope>
    <source>
        <strain evidence="7 9">DSM 17137</strain>
    </source>
</reference>
<evidence type="ECO:0000313" key="6">
    <source>
        <dbReference type="EMBL" id="KKB85108.1"/>
    </source>
</evidence>
<accession>A0A0F5LS02</accession>
<sequence length="412" mass="43798">MTNIGRRTVLQGLGASAALATALASLPVFAQDRTAIRIGYAISKTGANAAGAGISTTPNYLLWVDDVNKAGGIKLSKLGVTLPLDVTEYDDRSAAEETVRAIERLATQDNVDFILPTWGTGANLASGPTFDRFGYPQLAGTAVTDMAPDLARRWKHSFWMLGGGHDYANALVQLLVKQRDAGTINNKVAIASVADGFGIDLSKAATPAFTEAGFELVYDKTYPLGTSDFAPIINEVANLGVDTFVAFSYPPDTFALTQQAVVANFSPKVFYLGVGTAFPIYPKVAGPNHDGVMGVGGIDPDSEALAAYFERHTALNGQAPDSWASAITYASLEMLQQAIERVGDLDREAVSAELSTGEFDTIIGKVKLVDNQLRALWTVGQWQDGKFVGLAHTERDAARDPVVPKPAWVPAS</sequence>
<dbReference type="PANTHER" id="PTHR30483">
    <property type="entry name" value="LEUCINE-SPECIFIC-BINDING PROTEIN"/>
    <property type="match status" value="1"/>
</dbReference>
<dbReference type="Proteomes" id="UP000033608">
    <property type="component" value="Unassembled WGS sequence"/>
</dbReference>
<dbReference type="EMBL" id="LAJF01000061">
    <property type="protein sequence ID" value="KKB85108.1"/>
    <property type="molecule type" value="Genomic_DNA"/>
</dbReference>
<evidence type="ECO:0000256" key="2">
    <source>
        <dbReference type="ARBA" id="ARBA00022729"/>
    </source>
</evidence>
<dbReference type="AlphaFoldDB" id="A0A0F5LS02"/>
<evidence type="ECO:0000313" key="9">
    <source>
        <dbReference type="Proteomes" id="UP000184533"/>
    </source>
</evidence>
<dbReference type="InterPro" id="IPR006311">
    <property type="entry name" value="TAT_signal"/>
</dbReference>
<dbReference type="OrthoDB" id="9786833at2"/>
<evidence type="ECO:0000259" key="5">
    <source>
        <dbReference type="Pfam" id="PF13458"/>
    </source>
</evidence>
<dbReference type="PATRIC" id="fig|1121477.3.peg.2716"/>
<feature type="signal peptide" evidence="4">
    <location>
        <begin position="1"/>
        <end position="30"/>
    </location>
</feature>
<feature type="chain" id="PRO_5015038311" evidence="4">
    <location>
        <begin position="31"/>
        <end position="412"/>
    </location>
</feature>
<feature type="domain" description="Leucine-binding protein" evidence="5">
    <location>
        <begin position="36"/>
        <end position="385"/>
    </location>
</feature>
<keyword evidence="8" id="KW-1185">Reference proteome</keyword>
<comment type="similarity">
    <text evidence="1">Belongs to the leucine-binding protein family.</text>
</comment>
<keyword evidence="2 4" id="KW-0732">Signal</keyword>
<dbReference type="Gene3D" id="3.40.50.2300">
    <property type="match status" value="2"/>
</dbReference>
<dbReference type="InterPro" id="IPR028082">
    <property type="entry name" value="Peripla_BP_I"/>
</dbReference>
<evidence type="ECO:0000256" key="3">
    <source>
        <dbReference type="ARBA" id="ARBA00022970"/>
    </source>
</evidence>
<organism evidence="6 8">
    <name type="scientific">Devosia limi DSM 17137</name>
    <dbReference type="NCBI Taxonomy" id="1121477"/>
    <lineage>
        <taxon>Bacteria</taxon>
        <taxon>Pseudomonadati</taxon>
        <taxon>Pseudomonadota</taxon>
        <taxon>Alphaproteobacteria</taxon>
        <taxon>Hyphomicrobiales</taxon>
        <taxon>Devosiaceae</taxon>
        <taxon>Devosia</taxon>
    </lineage>
</organism>
<gene>
    <name evidence="7" type="ORF">SAMN02745223_02549</name>
    <name evidence="6" type="ORF">VW29_08125</name>
</gene>
<dbReference type="InterPro" id="IPR051010">
    <property type="entry name" value="BCAA_transport"/>
</dbReference>
<dbReference type="CDD" id="cd06338">
    <property type="entry name" value="PBP1_ABC_ligand_binding-like"/>
    <property type="match status" value="1"/>
</dbReference>
<dbReference type="Pfam" id="PF13458">
    <property type="entry name" value="Peripla_BP_6"/>
    <property type="match status" value="1"/>
</dbReference>
<dbReference type="InterPro" id="IPR028081">
    <property type="entry name" value="Leu-bd"/>
</dbReference>
<reference evidence="6 8" key="1">
    <citation type="submission" date="2015-03" db="EMBL/GenBank/DDBJ databases">
        <authorList>
            <person name="Hassan Y.I."/>
            <person name="Lepp D."/>
            <person name="Zhou T."/>
        </authorList>
    </citation>
    <scope>NUCLEOTIDE SEQUENCE [LARGE SCALE GENOMIC DNA]</scope>
    <source>
        <strain evidence="6 8">DSM 17137</strain>
    </source>
</reference>
<dbReference type="STRING" id="1121477.SAMN02745223_02549"/>
<protein>
    <submittedName>
        <fullName evidence="7">Branched-chain amino acid transport system substrate-binding protein</fullName>
    </submittedName>
    <submittedName>
        <fullName evidence="6">Twin-arginine translocation pathway signal protein</fullName>
    </submittedName>
</protein>
<keyword evidence="3" id="KW-0029">Amino-acid transport</keyword>